<accession>A0A6A9QKI8</accession>
<comment type="caution">
    <text evidence="6">The sequence shown here is derived from an EMBL/GenBank/DDBJ whole genome shotgun (WGS) entry which is preliminary data.</text>
</comment>
<dbReference type="SUPFAM" id="SSF51971">
    <property type="entry name" value="Nucleotide-binding domain"/>
    <property type="match status" value="1"/>
</dbReference>
<keyword evidence="7" id="KW-1185">Reference proteome</keyword>
<dbReference type="GO" id="GO:0016491">
    <property type="term" value="F:oxidoreductase activity"/>
    <property type="evidence" value="ECO:0007669"/>
    <property type="project" value="UniProtKB-KW"/>
</dbReference>
<dbReference type="InterPro" id="IPR006076">
    <property type="entry name" value="FAD-dep_OxRdtase"/>
</dbReference>
<organism evidence="6 7">
    <name type="scientific">Sulfuracidifex metallicus DSM 6482 = JCM 9184</name>
    <dbReference type="NCBI Taxonomy" id="523847"/>
    <lineage>
        <taxon>Archaea</taxon>
        <taxon>Thermoproteota</taxon>
        <taxon>Thermoprotei</taxon>
        <taxon>Sulfolobales</taxon>
        <taxon>Sulfolobaceae</taxon>
        <taxon>Sulfuracidifex</taxon>
    </lineage>
</organism>
<proteinExistence type="inferred from homology"/>
<sequence length="359" mass="40598">MKVAVIGGGIIGLFAAYYLKEEEVTIFEKEELGFGSVHAAGLIEPYRFDKINSLSMIKKMLKFRKEGVTTLKEVDKSWLLTLLRELERKPPQDAWDTVREMAAFSLSEYKRMAEERNDFMYKEDGLLEVYSSTQDLEKGLEEERKSPFKNKFEEVDIEGFAGGIFFPELSRLSTESFIERMKKEINAKVVKKEVSHIKEGKIGTRKYDVVIVTAGVNSREFIKVPLTAFRGVGFRVKGKPVLNYPFVHVKRGIAISPLDDHVKLTGGFDADFSAQDRREEILNSSSDLIKIEEIIDIKSGFRPCSPDGFPILGKVGNVIISTGACRLGWSYAPAIGKAAADLVYDRRKDYGYLSRFVKE</sequence>
<dbReference type="EMBL" id="WGGD01000005">
    <property type="protein sequence ID" value="MUN28238.1"/>
    <property type="molecule type" value="Genomic_DNA"/>
</dbReference>
<protein>
    <submittedName>
        <fullName evidence="6">FAD-dependent oxidoreductase</fullName>
    </submittedName>
</protein>
<dbReference type="Gene3D" id="3.30.9.10">
    <property type="entry name" value="D-Amino Acid Oxidase, subunit A, domain 2"/>
    <property type="match status" value="1"/>
</dbReference>
<evidence type="ECO:0000256" key="2">
    <source>
        <dbReference type="ARBA" id="ARBA00009410"/>
    </source>
</evidence>
<reference evidence="6 7" key="1">
    <citation type="submission" date="2019-10" db="EMBL/GenBank/DDBJ databases">
        <title>Sequencing and Assembly of Multiple Reported Metal-Biooxidizing Members of the Extremely Thermoacidophilic Archaeal Family Sulfolobaceae.</title>
        <authorList>
            <person name="Counts J.A."/>
            <person name="Kelly R.M."/>
        </authorList>
    </citation>
    <scope>NUCLEOTIDE SEQUENCE [LARGE SCALE GENOMIC DNA]</scope>
    <source>
        <strain evidence="6 7">DSM 6482</strain>
    </source>
</reference>
<comment type="cofactor">
    <cofactor evidence="1">
        <name>FAD</name>
        <dbReference type="ChEBI" id="CHEBI:57692"/>
    </cofactor>
</comment>
<name>A0A6A9QKI8_SULME</name>
<dbReference type="Proteomes" id="UP000470772">
    <property type="component" value="Unassembled WGS sequence"/>
</dbReference>
<dbReference type="Pfam" id="PF01266">
    <property type="entry name" value="DAO"/>
    <property type="match status" value="1"/>
</dbReference>
<gene>
    <name evidence="6" type="ORF">GC250_01860</name>
</gene>
<evidence type="ECO:0000256" key="3">
    <source>
        <dbReference type="ARBA" id="ARBA00022630"/>
    </source>
</evidence>
<dbReference type="InterPro" id="IPR036188">
    <property type="entry name" value="FAD/NAD-bd_sf"/>
</dbReference>
<dbReference type="AlphaFoldDB" id="A0A6A9QKI8"/>
<evidence type="ECO:0000256" key="4">
    <source>
        <dbReference type="ARBA" id="ARBA00023002"/>
    </source>
</evidence>
<evidence type="ECO:0000259" key="5">
    <source>
        <dbReference type="Pfam" id="PF01266"/>
    </source>
</evidence>
<keyword evidence="3" id="KW-0285">Flavoprotein</keyword>
<evidence type="ECO:0000256" key="1">
    <source>
        <dbReference type="ARBA" id="ARBA00001974"/>
    </source>
</evidence>
<evidence type="ECO:0000313" key="7">
    <source>
        <dbReference type="Proteomes" id="UP000470772"/>
    </source>
</evidence>
<dbReference type="GO" id="GO:0005737">
    <property type="term" value="C:cytoplasm"/>
    <property type="evidence" value="ECO:0007669"/>
    <property type="project" value="TreeGrafter"/>
</dbReference>
<dbReference type="Gene3D" id="3.50.50.60">
    <property type="entry name" value="FAD/NAD(P)-binding domain"/>
    <property type="match status" value="2"/>
</dbReference>
<evidence type="ECO:0000313" key="6">
    <source>
        <dbReference type="EMBL" id="MUN28238.1"/>
    </source>
</evidence>
<comment type="similarity">
    <text evidence="2">Belongs to the DadA oxidoreductase family.</text>
</comment>
<feature type="domain" description="FAD dependent oxidoreductase" evidence="5">
    <location>
        <begin position="2"/>
        <end position="342"/>
    </location>
</feature>
<dbReference type="PANTHER" id="PTHR13847">
    <property type="entry name" value="SARCOSINE DEHYDROGENASE-RELATED"/>
    <property type="match status" value="1"/>
</dbReference>
<dbReference type="RefSeq" id="WP_156016154.1">
    <property type="nucleotide sequence ID" value="NZ_WGGD01000005.1"/>
</dbReference>
<dbReference type="PANTHER" id="PTHR13847:SF286">
    <property type="entry name" value="D-AMINO ACID DEHYDROGENASE"/>
    <property type="match status" value="1"/>
</dbReference>
<keyword evidence="4" id="KW-0560">Oxidoreductase</keyword>